<comment type="caution">
    <text evidence="2">The sequence shown here is derived from an EMBL/GenBank/DDBJ whole genome shotgun (WGS) entry which is preliminary data.</text>
</comment>
<organism evidence="2 3">
    <name type="scientific">Roseofilum reptotaenium AO1-A</name>
    <dbReference type="NCBI Taxonomy" id="1925591"/>
    <lineage>
        <taxon>Bacteria</taxon>
        <taxon>Bacillati</taxon>
        <taxon>Cyanobacteriota</taxon>
        <taxon>Cyanophyceae</taxon>
        <taxon>Desertifilales</taxon>
        <taxon>Desertifilaceae</taxon>
        <taxon>Roseofilum</taxon>
    </lineage>
</organism>
<proteinExistence type="predicted"/>
<dbReference type="Pfam" id="PF05685">
    <property type="entry name" value="Uma2"/>
    <property type="match status" value="1"/>
</dbReference>
<evidence type="ECO:0000313" key="2">
    <source>
        <dbReference type="EMBL" id="OJJ25742.1"/>
    </source>
</evidence>
<dbReference type="PANTHER" id="PTHR35400:SF1">
    <property type="entry name" value="SLR1083 PROTEIN"/>
    <property type="match status" value="1"/>
</dbReference>
<accession>A0A1L9QSW0</accession>
<sequence>MPLSEKLISLDLRLLTVAEYHQMVTAGILQPDEKLELIAGQIIRQMSPQRRSHAAAIRRADRLLSQRLGEQVMIQKQLPVILNNWSEPEPDLAVVKLDPLDYEEDHPKVEDVYWIIEVADSTLRRDLEVKAFEYGRSQIQECWVLNLNHRQLYVYREPGKAGYQQQSILGEEKDVSPVQFPGCRIQVKELLRSQNP</sequence>
<name>A0A1L9QSW0_9CYAN</name>
<protein>
    <recommendedName>
        <fullName evidence="1">Putative restriction endonuclease domain-containing protein</fullName>
    </recommendedName>
</protein>
<dbReference type="InterPro" id="IPR008538">
    <property type="entry name" value="Uma2"/>
</dbReference>
<dbReference type="AlphaFoldDB" id="A0A1L9QSW0"/>
<dbReference type="Gene3D" id="3.90.1570.10">
    <property type="entry name" value="tt1808, chain A"/>
    <property type="match status" value="1"/>
</dbReference>
<reference evidence="2" key="1">
    <citation type="submission" date="2016-10" db="EMBL/GenBank/DDBJ databases">
        <title>CRISPR-Cas defence system in Roseofilum reptotaenium: evidence of a bacteriophage-cyanobacterium arms race in the coral black band disease.</title>
        <authorList>
            <person name="Buerger P."/>
            <person name="Wood-Charlson E.M."/>
            <person name="Weynberg K.D."/>
            <person name="Willis B."/>
            <person name="Van Oppen M.J."/>
        </authorList>
    </citation>
    <scope>NUCLEOTIDE SEQUENCE [LARGE SCALE GENOMIC DNA]</scope>
    <source>
        <strain evidence="2">AO1-A</strain>
    </source>
</reference>
<evidence type="ECO:0000313" key="3">
    <source>
        <dbReference type="Proteomes" id="UP000183940"/>
    </source>
</evidence>
<keyword evidence="3" id="KW-1185">Reference proteome</keyword>
<gene>
    <name evidence="2" type="ORF">BI308_09465</name>
</gene>
<dbReference type="Proteomes" id="UP000183940">
    <property type="component" value="Unassembled WGS sequence"/>
</dbReference>
<dbReference type="PANTHER" id="PTHR35400">
    <property type="entry name" value="SLR1083 PROTEIN"/>
    <property type="match status" value="1"/>
</dbReference>
<evidence type="ECO:0000259" key="1">
    <source>
        <dbReference type="Pfam" id="PF05685"/>
    </source>
</evidence>
<dbReference type="InterPro" id="IPR012296">
    <property type="entry name" value="Nuclease_put_TT1808"/>
</dbReference>
<dbReference type="EMBL" id="MLAW01000013">
    <property type="protein sequence ID" value="OJJ25742.1"/>
    <property type="molecule type" value="Genomic_DNA"/>
</dbReference>
<dbReference type="InterPro" id="IPR011335">
    <property type="entry name" value="Restrct_endonuc-II-like"/>
</dbReference>
<feature type="domain" description="Putative restriction endonuclease" evidence="1">
    <location>
        <begin position="18"/>
        <end position="187"/>
    </location>
</feature>
<dbReference type="SUPFAM" id="SSF52980">
    <property type="entry name" value="Restriction endonuclease-like"/>
    <property type="match status" value="1"/>
</dbReference>
<dbReference type="CDD" id="cd06260">
    <property type="entry name" value="DUF820-like"/>
    <property type="match status" value="1"/>
</dbReference>